<organism evidence="10">
    <name type="scientific">Photinus pyralis</name>
    <name type="common">Common eastern firefly</name>
    <name type="synonym">Lampyris pyralis</name>
    <dbReference type="NCBI Taxonomy" id="7054"/>
    <lineage>
        <taxon>Eukaryota</taxon>
        <taxon>Metazoa</taxon>
        <taxon>Ecdysozoa</taxon>
        <taxon>Arthropoda</taxon>
        <taxon>Hexapoda</taxon>
        <taxon>Insecta</taxon>
        <taxon>Pterygota</taxon>
        <taxon>Neoptera</taxon>
        <taxon>Endopterygota</taxon>
        <taxon>Coleoptera</taxon>
        <taxon>Polyphaga</taxon>
        <taxon>Elateriformia</taxon>
        <taxon>Elateroidea</taxon>
        <taxon>Lampyridae</taxon>
        <taxon>Lampyrinae</taxon>
        <taxon>Photinus</taxon>
    </lineage>
</organism>
<dbReference type="EMBL" id="GEZM01086424">
    <property type="protein sequence ID" value="JAV59458.1"/>
    <property type="molecule type" value="Transcribed_RNA"/>
</dbReference>
<comment type="similarity">
    <text evidence="1">Belongs to the ZC2HC1 family.</text>
</comment>
<evidence type="ECO:0000256" key="1">
    <source>
        <dbReference type="ARBA" id="ARBA00010843"/>
    </source>
</evidence>
<protein>
    <recommendedName>
        <fullName evidence="9">C2HC/C3H-type domain-containing protein</fullName>
    </recommendedName>
</protein>
<reference evidence="10" key="1">
    <citation type="journal article" date="2016" name="Sci. Rep.">
        <title>Molecular characterization of firefly nuptial gifts: a multi-omics approach sheds light on postcopulatory sexual selection.</title>
        <authorList>
            <person name="Al-Wathiqui N."/>
            <person name="Fallon T.R."/>
            <person name="South A."/>
            <person name="Weng J.K."/>
            <person name="Lewis S.M."/>
        </authorList>
    </citation>
    <scope>NUCLEOTIDE SEQUENCE</scope>
</reference>
<sequence length="477" mass="54282">MASKLSQLQARFQQKQMQEKEEKLLRLYENQQQRAIERVNRGSAESTGSPTSNNGIPAGKVRQMFDERRQKAGIDRSYPLEPLRVIKTNGYNGVSDNSKTMVKTTTVKKQVTQIKNGKPLVNKREIVHSVYTNNNNGDENYEEHVIRDNNLNRPILNRTYRRRDLEMMMREHSRNENIEDEEFPDVNIEEFEDPLPKLQLNNANRVPPMRNVPNKDIGQTKTVIKNETVKPSSPSKETKPFPKRIVNTTPKSTPAKETSPIPKTYTPPSPSRPLTRSSPGAMSSKSPAKKPPTRDGPSVRSPSKQSVRGVAARDDMQSCQYCSRRFAEDRLATHQEICARTGKKKRKVYDATKHRVQGTELEPYTKKQTKSQKNPVLSNSRPKQQNQPQAPPVKKTDWRRKHEEFIGAIRAAKMAQAHLAKGGKLSDLPPPPPAENPDYIQCPHCGRKFNQSAAERHIPKCSTYVFNKPKQTRGGRK</sequence>
<feature type="region of interest" description="Disordered" evidence="8">
    <location>
        <begin position="199"/>
        <end position="316"/>
    </location>
</feature>
<evidence type="ECO:0000256" key="2">
    <source>
        <dbReference type="ARBA" id="ARBA00022723"/>
    </source>
</evidence>
<dbReference type="GO" id="GO:0008270">
    <property type="term" value="F:zinc ion binding"/>
    <property type="evidence" value="ECO:0007669"/>
    <property type="project" value="UniProtKB-KW"/>
</dbReference>
<feature type="domain" description="C2HC/C3H-type" evidence="9">
    <location>
        <begin position="438"/>
        <end position="467"/>
    </location>
</feature>
<proteinExistence type="inferred from homology"/>
<feature type="domain" description="C2HC/C3H-type" evidence="9">
    <location>
        <begin position="315"/>
        <end position="344"/>
    </location>
</feature>
<keyword evidence="5 7" id="KW-0175">Coiled coil</keyword>
<feature type="region of interest" description="Disordered" evidence="8">
    <location>
        <begin position="414"/>
        <end position="440"/>
    </location>
</feature>
<evidence type="ECO:0000256" key="6">
    <source>
        <dbReference type="PROSITE-ProRule" id="PRU01371"/>
    </source>
</evidence>
<feature type="region of interest" description="Disordered" evidence="8">
    <location>
        <begin position="39"/>
        <end position="58"/>
    </location>
</feature>
<evidence type="ECO:0000259" key="9">
    <source>
        <dbReference type="PROSITE" id="PS52027"/>
    </source>
</evidence>
<keyword evidence="2" id="KW-0479">Metal-binding</keyword>
<evidence type="ECO:0000256" key="7">
    <source>
        <dbReference type="SAM" id="Coils"/>
    </source>
</evidence>
<dbReference type="PROSITE" id="PS52027">
    <property type="entry name" value="ZF_C2HC_C3H"/>
    <property type="match status" value="2"/>
</dbReference>
<keyword evidence="4" id="KW-0862">Zinc</keyword>
<feature type="compositionally biased region" description="Polar residues" evidence="8">
    <location>
        <begin position="217"/>
        <end position="235"/>
    </location>
</feature>
<evidence type="ECO:0000256" key="4">
    <source>
        <dbReference type="ARBA" id="ARBA00022833"/>
    </source>
</evidence>
<dbReference type="Gene3D" id="3.30.160.60">
    <property type="entry name" value="Classic Zinc Finger"/>
    <property type="match status" value="2"/>
</dbReference>
<dbReference type="PANTHER" id="PTHR14649:SF1">
    <property type="entry name" value="ZINC FINGER C2HC DOMAIN-CONTAINING PROTEIN 1C"/>
    <property type="match status" value="1"/>
</dbReference>
<evidence type="ECO:0000256" key="5">
    <source>
        <dbReference type="ARBA" id="ARBA00023054"/>
    </source>
</evidence>
<dbReference type="InterPro" id="IPR026104">
    <property type="entry name" value="ZNF_C2HC_dom_1C"/>
</dbReference>
<dbReference type="Pfam" id="PF13913">
    <property type="entry name" value="zf-C2HC_2"/>
    <property type="match status" value="2"/>
</dbReference>
<feature type="compositionally biased region" description="Polar residues" evidence="8">
    <location>
        <begin position="246"/>
        <end position="256"/>
    </location>
</feature>
<dbReference type="InterPro" id="IPR049899">
    <property type="entry name" value="Znf_C2HC_C3H"/>
</dbReference>
<evidence type="ECO:0000313" key="10">
    <source>
        <dbReference type="EMBL" id="JAV59458.1"/>
    </source>
</evidence>
<feature type="region of interest" description="Disordered" evidence="8">
    <location>
        <begin position="338"/>
        <end position="402"/>
    </location>
</feature>
<evidence type="ECO:0000256" key="8">
    <source>
        <dbReference type="SAM" id="MobiDB-lite"/>
    </source>
</evidence>
<keyword evidence="3 6" id="KW-0863">Zinc-finger</keyword>
<name>A0A1Y1KFV9_PHOPY</name>
<dbReference type="PANTHER" id="PTHR14649">
    <property type="entry name" value="ZINC FINGER C2HC DOMAIN-CONTAINING PROTEIN 1C"/>
    <property type="match status" value="1"/>
</dbReference>
<evidence type="ECO:0000256" key="3">
    <source>
        <dbReference type="ARBA" id="ARBA00022771"/>
    </source>
</evidence>
<dbReference type="AlphaFoldDB" id="A0A1Y1KFV9"/>
<feature type="compositionally biased region" description="Polar residues" evidence="8">
    <location>
        <begin position="43"/>
        <end position="55"/>
    </location>
</feature>
<feature type="coiled-coil region" evidence="7">
    <location>
        <begin position="10"/>
        <end position="38"/>
    </location>
</feature>
<feature type="compositionally biased region" description="Polar residues" evidence="8">
    <location>
        <begin position="371"/>
        <end position="388"/>
    </location>
</feature>
<accession>A0A1Y1KFV9</accession>